<evidence type="ECO:0000256" key="1">
    <source>
        <dbReference type="SAM" id="SignalP"/>
    </source>
</evidence>
<feature type="chain" id="PRO_5036837328" description="Surface layer protein A domain-containing protein" evidence="1">
    <location>
        <begin position="25"/>
        <end position="176"/>
    </location>
</feature>
<dbReference type="Proteomes" id="UP000759256">
    <property type="component" value="Unassembled WGS sequence"/>
</dbReference>
<keyword evidence="1" id="KW-0732">Signal</keyword>
<comment type="caution">
    <text evidence="2">The sequence shown here is derived from an EMBL/GenBank/DDBJ whole genome shotgun (WGS) entry which is preliminary data.</text>
</comment>
<accession>A0A921LKZ9</accession>
<sequence>MKRSFKFSLIAAAVMAVAPMGASALNKPATVQASQKIYGMSRKYTVPKSIRGTWYTTSSSAKYKTVRIGVHSFNGKTVYHQNKNAIPDRILNPSTKAQMREQKRLISATKNKLAGSYTRRAIGEYFTFAPWLGYEQWDMFRAKTMRANGKTIKYLDYSNGYTSAKYFKSRNLARKY</sequence>
<reference evidence="2" key="2">
    <citation type="submission" date="2021-09" db="EMBL/GenBank/DDBJ databases">
        <authorList>
            <person name="Gilroy R."/>
        </authorList>
    </citation>
    <scope>NUCLEOTIDE SEQUENCE</scope>
    <source>
        <strain evidence="2">CHK189-29639</strain>
    </source>
</reference>
<name>A0A921LKZ9_9LACO</name>
<evidence type="ECO:0008006" key="4">
    <source>
        <dbReference type="Google" id="ProtNLM"/>
    </source>
</evidence>
<evidence type="ECO:0000313" key="3">
    <source>
        <dbReference type="Proteomes" id="UP000759256"/>
    </source>
</evidence>
<gene>
    <name evidence="2" type="ORF">K8V06_00785</name>
</gene>
<dbReference type="AlphaFoldDB" id="A0A921LKZ9"/>
<proteinExistence type="predicted"/>
<dbReference type="EMBL" id="DYVK01000009">
    <property type="protein sequence ID" value="HJG14664.1"/>
    <property type="molecule type" value="Genomic_DNA"/>
</dbReference>
<reference evidence="2" key="1">
    <citation type="journal article" date="2021" name="PeerJ">
        <title>Extensive microbial diversity within the chicken gut microbiome revealed by metagenomics and culture.</title>
        <authorList>
            <person name="Gilroy R."/>
            <person name="Ravi A."/>
            <person name="Getino M."/>
            <person name="Pursley I."/>
            <person name="Horton D.L."/>
            <person name="Alikhan N.F."/>
            <person name="Baker D."/>
            <person name="Gharbi K."/>
            <person name="Hall N."/>
            <person name="Watson M."/>
            <person name="Adriaenssens E.M."/>
            <person name="Foster-Nyarko E."/>
            <person name="Jarju S."/>
            <person name="Secka A."/>
            <person name="Antonio M."/>
            <person name="Oren A."/>
            <person name="Chaudhuri R.R."/>
            <person name="La Ragione R."/>
            <person name="Hildebrand F."/>
            <person name="Pallen M.J."/>
        </authorList>
    </citation>
    <scope>NUCLEOTIDE SEQUENCE</scope>
    <source>
        <strain evidence="2">CHK189-29639</strain>
    </source>
</reference>
<organism evidence="2 3">
    <name type="scientific">Ligilactobacillus salivarius</name>
    <dbReference type="NCBI Taxonomy" id="1624"/>
    <lineage>
        <taxon>Bacteria</taxon>
        <taxon>Bacillati</taxon>
        <taxon>Bacillota</taxon>
        <taxon>Bacilli</taxon>
        <taxon>Lactobacillales</taxon>
        <taxon>Lactobacillaceae</taxon>
        <taxon>Ligilactobacillus</taxon>
    </lineage>
</organism>
<evidence type="ECO:0000313" key="2">
    <source>
        <dbReference type="EMBL" id="HJG14664.1"/>
    </source>
</evidence>
<feature type="signal peptide" evidence="1">
    <location>
        <begin position="1"/>
        <end position="24"/>
    </location>
</feature>
<protein>
    <recommendedName>
        <fullName evidence="4">Surface layer protein A domain-containing protein</fullName>
    </recommendedName>
</protein>